<accession>E5Y2G0</accession>
<protein>
    <submittedName>
        <fullName evidence="2">Uncharacterized protein</fullName>
    </submittedName>
</protein>
<gene>
    <name evidence="2" type="ORF">HMPREF0179_00371</name>
</gene>
<dbReference type="EMBL" id="ADCP02000002">
    <property type="protein sequence ID" value="EFV45750.1"/>
    <property type="molecule type" value="Genomic_DNA"/>
</dbReference>
<feature type="region of interest" description="Disordered" evidence="1">
    <location>
        <begin position="139"/>
        <end position="177"/>
    </location>
</feature>
<evidence type="ECO:0000256" key="1">
    <source>
        <dbReference type="SAM" id="MobiDB-lite"/>
    </source>
</evidence>
<dbReference type="Proteomes" id="UP000006034">
    <property type="component" value="Unassembled WGS sequence"/>
</dbReference>
<evidence type="ECO:0000313" key="3">
    <source>
        <dbReference type="Proteomes" id="UP000006034"/>
    </source>
</evidence>
<organism evidence="2 3">
    <name type="scientific">Bilophila wadsworthia (strain 3_1_6)</name>
    <dbReference type="NCBI Taxonomy" id="563192"/>
    <lineage>
        <taxon>Bacteria</taxon>
        <taxon>Pseudomonadati</taxon>
        <taxon>Thermodesulfobacteriota</taxon>
        <taxon>Desulfovibrionia</taxon>
        <taxon>Desulfovibrionales</taxon>
        <taxon>Desulfovibrionaceae</taxon>
        <taxon>Bilophila</taxon>
    </lineage>
</organism>
<dbReference type="RefSeq" id="WP_005024544.1">
    <property type="nucleotide sequence ID" value="NZ_KE150239.1"/>
</dbReference>
<keyword evidence="3" id="KW-1185">Reference proteome</keyword>
<reference evidence="2 3" key="2">
    <citation type="submission" date="2013-04" db="EMBL/GenBank/DDBJ databases">
        <title>The Genome Sequence of Bilophila wadsworthia 3_1_6.</title>
        <authorList>
            <consortium name="The Broad Institute Genomics Platform"/>
            <person name="Earl A."/>
            <person name="Ward D."/>
            <person name="Feldgarden M."/>
            <person name="Gevers D."/>
            <person name="Sibley C."/>
            <person name="Strauss J."/>
            <person name="Allen-Vercoe E."/>
            <person name="Walker B."/>
            <person name="Young S."/>
            <person name="Zeng Q."/>
            <person name="Gargeya S."/>
            <person name="Fitzgerald M."/>
            <person name="Haas B."/>
            <person name="Abouelleil A."/>
            <person name="Allen A.W."/>
            <person name="Alvarado L."/>
            <person name="Arachchi H.M."/>
            <person name="Berlin A.M."/>
            <person name="Chapman S.B."/>
            <person name="Gainer-Dewar J."/>
            <person name="Goldberg J."/>
            <person name="Griggs A."/>
            <person name="Gujja S."/>
            <person name="Hansen M."/>
            <person name="Howarth C."/>
            <person name="Imamovic A."/>
            <person name="Ireland A."/>
            <person name="Larimer J."/>
            <person name="McCowan C."/>
            <person name="Murphy C."/>
            <person name="Pearson M."/>
            <person name="Poon T.W."/>
            <person name="Priest M."/>
            <person name="Roberts A."/>
            <person name="Saif S."/>
            <person name="Shea T."/>
            <person name="Sisk P."/>
            <person name="Sykes S."/>
            <person name="Wortman J."/>
            <person name="Nusbaum C."/>
            <person name="Birren B."/>
        </authorList>
    </citation>
    <scope>NUCLEOTIDE SEQUENCE [LARGE SCALE GENOMIC DNA]</scope>
    <source>
        <strain evidence="2 3">3_1_6</strain>
    </source>
</reference>
<dbReference type="GeneID" id="78086850"/>
<dbReference type="OrthoDB" id="5453900at2"/>
<dbReference type="AlphaFoldDB" id="E5Y2G0"/>
<name>E5Y2G0_BILW3</name>
<feature type="compositionally biased region" description="Basic and acidic residues" evidence="1">
    <location>
        <begin position="153"/>
        <end position="166"/>
    </location>
</feature>
<dbReference type="STRING" id="563192.HMPREF0179_00371"/>
<evidence type="ECO:0000313" key="2">
    <source>
        <dbReference type="EMBL" id="EFV45750.1"/>
    </source>
</evidence>
<sequence>MKLLTFEDGIVRIDGEELPGILSDLRVSGQVRFDEQSVDKASGKKKTPQGWEDADISLSLYLLTDEAGTCYDKLAVLEGFFKKTDGKANPSIFTVANSHLLARGIRRVVFSRLDSAENTRTDEIRASLSFMEHNPPIIRQERAQAKTPTPAELAKKAKEKAEKAAEQPETVIGVDVQ</sequence>
<dbReference type="eggNOG" id="ENOG5032XQK">
    <property type="taxonomic scope" value="Bacteria"/>
</dbReference>
<comment type="caution">
    <text evidence="2">The sequence shown here is derived from an EMBL/GenBank/DDBJ whole genome shotgun (WGS) entry which is preliminary data.</text>
</comment>
<dbReference type="HOGENOM" id="CLU_1486809_0_0_7"/>
<proteinExistence type="predicted"/>
<reference evidence="2 3" key="1">
    <citation type="submission" date="2010-10" db="EMBL/GenBank/DDBJ databases">
        <authorList>
            <consortium name="The Broad Institute Genome Sequencing Platform"/>
            <person name="Ward D."/>
            <person name="Earl A."/>
            <person name="Feldgarden M."/>
            <person name="Young S.K."/>
            <person name="Gargeya S."/>
            <person name="Zeng Q."/>
            <person name="Alvarado L."/>
            <person name="Berlin A."/>
            <person name="Bochicchio J."/>
            <person name="Chapman S.B."/>
            <person name="Chen Z."/>
            <person name="Freedman E."/>
            <person name="Gellesch M."/>
            <person name="Goldberg J."/>
            <person name="Griggs A."/>
            <person name="Gujja S."/>
            <person name="Heilman E."/>
            <person name="Heiman D."/>
            <person name="Howarth C."/>
            <person name="Mehta T."/>
            <person name="Neiman D."/>
            <person name="Pearson M."/>
            <person name="Roberts A."/>
            <person name="Saif S."/>
            <person name="Shea T."/>
            <person name="Shenoy N."/>
            <person name="Sisk P."/>
            <person name="Stolte C."/>
            <person name="Sykes S."/>
            <person name="White J."/>
            <person name="Yandava C."/>
            <person name="Allen-Vercoe E."/>
            <person name="Sibley C."/>
            <person name="Ambrose C.E."/>
            <person name="Strauss J."/>
            <person name="Daigneault M."/>
            <person name="Haas B."/>
            <person name="Nusbaum C."/>
            <person name="Birren B."/>
        </authorList>
    </citation>
    <scope>NUCLEOTIDE SEQUENCE [LARGE SCALE GENOMIC DNA]</scope>
    <source>
        <strain evidence="2 3">3_1_6</strain>
    </source>
</reference>